<proteinExistence type="predicted"/>
<dbReference type="Proteomes" id="UP000712281">
    <property type="component" value="Unassembled WGS sequence"/>
</dbReference>
<evidence type="ECO:0000313" key="1">
    <source>
        <dbReference type="EMBL" id="KAF2556429.1"/>
    </source>
</evidence>
<accession>A0A8S9HEN2</accession>
<reference evidence="1" key="1">
    <citation type="submission" date="2019-12" db="EMBL/GenBank/DDBJ databases">
        <title>Genome sequencing and annotation of Brassica cretica.</title>
        <authorList>
            <person name="Studholme D.J."/>
            <person name="Sarris P.F."/>
        </authorList>
    </citation>
    <scope>NUCLEOTIDE SEQUENCE</scope>
    <source>
        <strain evidence="1">PFS-001/15</strain>
        <tissue evidence="1">Leaf</tissue>
    </source>
</reference>
<protein>
    <submittedName>
        <fullName evidence="1">Uncharacterized protein</fullName>
    </submittedName>
</protein>
<dbReference type="AlphaFoldDB" id="A0A8S9HEN2"/>
<gene>
    <name evidence="1" type="ORF">F2Q68_00015586</name>
</gene>
<dbReference type="EMBL" id="QGKW02001940">
    <property type="protein sequence ID" value="KAF2556429.1"/>
    <property type="molecule type" value="Genomic_DNA"/>
</dbReference>
<name>A0A8S9HEN2_BRACR</name>
<organism evidence="1 2">
    <name type="scientific">Brassica cretica</name>
    <name type="common">Mustard</name>
    <dbReference type="NCBI Taxonomy" id="69181"/>
    <lineage>
        <taxon>Eukaryota</taxon>
        <taxon>Viridiplantae</taxon>
        <taxon>Streptophyta</taxon>
        <taxon>Embryophyta</taxon>
        <taxon>Tracheophyta</taxon>
        <taxon>Spermatophyta</taxon>
        <taxon>Magnoliopsida</taxon>
        <taxon>eudicotyledons</taxon>
        <taxon>Gunneridae</taxon>
        <taxon>Pentapetalae</taxon>
        <taxon>rosids</taxon>
        <taxon>malvids</taxon>
        <taxon>Brassicales</taxon>
        <taxon>Brassicaceae</taxon>
        <taxon>Brassiceae</taxon>
        <taxon>Brassica</taxon>
    </lineage>
</organism>
<comment type="caution">
    <text evidence="1">The sequence shown here is derived from an EMBL/GenBank/DDBJ whole genome shotgun (WGS) entry which is preliminary data.</text>
</comment>
<sequence length="156" mass="17327">MHVLYSALATSSSAPPLEACSWLQALLQAPKGTEENRGHDQCGLSSRKSDELVVTMERERLSLLVGNPSHCFWDHGVAFNSYPPPVSWWVFSLSPRSGQVPTSSPVMRAEIWWILYLLLPLSLRLSALGLLDGLISPGVELICVEQKGEKIEEEQR</sequence>
<evidence type="ECO:0000313" key="2">
    <source>
        <dbReference type="Proteomes" id="UP000712281"/>
    </source>
</evidence>